<organism evidence="2 3">
    <name type="scientific">Gigaspora rosea</name>
    <dbReference type="NCBI Taxonomy" id="44941"/>
    <lineage>
        <taxon>Eukaryota</taxon>
        <taxon>Fungi</taxon>
        <taxon>Fungi incertae sedis</taxon>
        <taxon>Mucoromycota</taxon>
        <taxon>Glomeromycotina</taxon>
        <taxon>Glomeromycetes</taxon>
        <taxon>Diversisporales</taxon>
        <taxon>Gigasporaceae</taxon>
        <taxon>Gigaspora</taxon>
    </lineage>
</organism>
<reference evidence="2 3" key="1">
    <citation type="submission" date="2018-06" db="EMBL/GenBank/DDBJ databases">
        <title>Comparative genomics reveals the genomic features of Rhizophagus irregularis, R. cerebriforme, R. diaphanum and Gigaspora rosea, and their symbiotic lifestyle signature.</title>
        <authorList>
            <person name="Morin E."/>
            <person name="San Clemente H."/>
            <person name="Chen E.C.H."/>
            <person name="De La Providencia I."/>
            <person name="Hainaut M."/>
            <person name="Kuo A."/>
            <person name="Kohler A."/>
            <person name="Murat C."/>
            <person name="Tang N."/>
            <person name="Roy S."/>
            <person name="Loubradou J."/>
            <person name="Henrissat B."/>
            <person name="Grigoriev I.V."/>
            <person name="Corradi N."/>
            <person name="Roux C."/>
            <person name="Martin F.M."/>
        </authorList>
    </citation>
    <scope>NUCLEOTIDE SEQUENCE [LARGE SCALE GENOMIC DNA]</scope>
    <source>
        <strain evidence="2 3">DAOM 194757</strain>
    </source>
</reference>
<keyword evidence="3" id="KW-1185">Reference proteome</keyword>
<name>A0A397VB67_9GLOM</name>
<dbReference type="Proteomes" id="UP000266673">
    <property type="component" value="Unassembled WGS sequence"/>
</dbReference>
<keyword evidence="1" id="KW-0175">Coiled coil</keyword>
<protein>
    <submittedName>
        <fullName evidence="2">Uncharacterized protein</fullName>
    </submittedName>
</protein>
<gene>
    <name evidence="2" type="ORF">C2G38_2314503</name>
</gene>
<evidence type="ECO:0000313" key="2">
    <source>
        <dbReference type="EMBL" id="RIB17233.1"/>
    </source>
</evidence>
<dbReference type="EMBL" id="QKWP01000621">
    <property type="protein sequence ID" value="RIB17233.1"/>
    <property type="molecule type" value="Genomic_DNA"/>
</dbReference>
<evidence type="ECO:0000256" key="1">
    <source>
        <dbReference type="SAM" id="Coils"/>
    </source>
</evidence>
<evidence type="ECO:0000313" key="3">
    <source>
        <dbReference type="Proteomes" id="UP000266673"/>
    </source>
</evidence>
<dbReference type="OrthoDB" id="2470695at2759"/>
<dbReference type="AlphaFoldDB" id="A0A397VB67"/>
<proteinExistence type="predicted"/>
<accession>A0A397VB67</accession>
<sequence length="136" mass="16256">MKQEFEEEFTKMNQKFKKDIKEIKQEAEVTKEAFVQVISKMQGKLDEKDQINKELNKQLSFYSLFFGKSFEIAQELYLQESFNRLSSQLLTVINNFTNNTYYFDESGSLLNFSYEELKNEHEVVEEFINDDENNVK</sequence>
<comment type="caution">
    <text evidence="2">The sequence shown here is derived from an EMBL/GenBank/DDBJ whole genome shotgun (WGS) entry which is preliminary data.</text>
</comment>
<feature type="coiled-coil region" evidence="1">
    <location>
        <begin position="6"/>
        <end position="58"/>
    </location>
</feature>